<keyword evidence="3" id="KW-0145">Chemotaxis</keyword>
<keyword evidence="15" id="KW-1185">Reference proteome</keyword>
<evidence type="ECO:0000256" key="3">
    <source>
        <dbReference type="ARBA" id="ARBA00022500"/>
    </source>
</evidence>
<evidence type="ECO:0000256" key="6">
    <source>
        <dbReference type="ARBA" id="ARBA00023136"/>
    </source>
</evidence>
<dbReference type="PANTHER" id="PTHR32089:SF119">
    <property type="entry name" value="METHYL-ACCEPTING CHEMOTAXIS PROTEIN CTPL"/>
    <property type="match status" value="1"/>
</dbReference>
<evidence type="ECO:0008006" key="16">
    <source>
        <dbReference type="Google" id="ProtNLM"/>
    </source>
</evidence>
<evidence type="ECO:0000256" key="11">
    <source>
        <dbReference type="SAM" id="Phobius"/>
    </source>
</evidence>
<evidence type="ECO:0000256" key="7">
    <source>
        <dbReference type="ARBA" id="ARBA00023224"/>
    </source>
</evidence>
<dbReference type="SMART" id="SM00283">
    <property type="entry name" value="MA"/>
    <property type="match status" value="1"/>
</dbReference>
<protein>
    <recommendedName>
        <fullName evidence="16">Chemotaxis protein</fullName>
    </recommendedName>
</protein>
<dbReference type="Gene3D" id="3.30.450.20">
    <property type="entry name" value="PAS domain"/>
    <property type="match status" value="1"/>
</dbReference>
<dbReference type="CDD" id="cd12914">
    <property type="entry name" value="PDC1_DGC_like"/>
    <property type="match status" value="1"/>
</dbReference>
<keyword evidence="10" id="KW-0175">Coiled coil</keyword>
<reference evidence="14 15" key="1">
    <citation type="submission" date="2017-01" db="EMBL/GenBank/DDBJ databases">
        <title>Genome Sequencing of a Marine Spirillum, Oceanospirillum multiglobuliferum ATCC 33336, from Japan.</title>
        <authorList>
            <person name="Carney J.G."/>
            <person name="Trachtenberg A.M."/>
            <person name="Rheaume B.A."/>
            <person name="Linnane J.D."/>
            <person name="Pitts N.L."/>
            <person name="Mykles D.L."/>
            <person name="Maclea K.S."/>
        </authorList>
    </citation>
    <scope>NUCLEOTIDE SEQUENCE [LARGE SCALE GENOMIC DNA]</scope>
    <source>
        <strain evidence="14 15">ATCC 33336</strain>
    </source>
</reference>
<dbReference type="EMBL" id="MTSM01000010">
    <property type="protein sequence ID" value="OPX55363.1"/>
    <property type="molecule type" value="Genomic_DNA"/>
</dbReference>
<dbReference type="GO" id="GO:0007165">
    <property type="term" value="P:signal transduction"/>
    <property type="evidence" value="ECO:0007669"/>
    <property type="project" value="UniProtKB-KW"/>
</dbReference>
<dbReference type="InterPro" id="IPR004090">
    <property type="entry name" value="Chemotax_Me-accpt_rcpt"/>
</dbReference>
<dbReference type="STRING" id="64969.SAMN02745127_01579"/>
<dbReference type="GO" id="GO:0004888">
    <property type="term" value="F:transmembrane signaling receptor activity"/>
    <property type="evidence" value="ECO:0007669"/>
    <property type="project" value="InterPro"/>
</dbReference>
<evidence type="ECO:0000256" key="9">
    <source>
        <dbReference type="PROSITE-ProRule" id="PRU00284"/>
    </source>
</evidence>
<dbReference type="Proteomes" id="UP000191418">
    <property type="component" value="Unassembled WGS sequence"/>
</dbReference>
<feature type="transmembrane region" description="Helical" evidence="11">
    <location>
        <begin position="299"/>
        <end position="326"/>
    </location>
</feature>
<dbReference type="OrthoDB" id="2489132at2"/>
<dbReference type="SUPFAM" id="SSF103190">
    <property type="entry name" value="Sensory domain-like"/>
    <property type="match status" value="1"/>
</dbReference>
<keyword evidence="2" id="KW-1003">Cell membrane</keyword>
<dbReference type="RefSeq" id="WP_078745179.1">
    <property type="nucleotide sequence ID" value="NZ_FUXG01000009.1"/>
</dbReference>
<sequence>MTRNHGSALQTSSGTPLLHQMLFSVLLPILILMSGLTFWIYSEIKQETSDLMLNSGEQVAKARAAEVGATLFALQEEVAMLSTSPIVRGEQRSSEMLEWMKGNLSKLSFAEMIFFVDSQGQANYLATSGKTGSANLSQRQYVQDILSGKAESILTNPIISKATNLPISVIAHSVKDNQGKTVGIIAITITLEMLTKITEQAKITPDSYSWIIDSSGLLIAHPSPKARMSINVTDADKHGFKGLDAYGKKMVQGQSGTGEILNIEGKSVTMIFQTINNTPGWVFGMSVPSAQLYASANSLASLLITTMFVGLVIIAVLVVLASLSLAKPIAALAKAMAVVTSDESGVGARLTASGPKEIRAVTQSFNDFMAKLGQSVDSIKGVAGNLNNEAQQLERSGAVLAEQVGRQTVEMDHVASAANELSSTFDDVARQAQTASEESAQAKQEAARGHKAIVENQKQVTALSERINGAAQELEKLHQSSEQIGEVLNSITSIAEQTNLLALNAAIEAARAGEHGRGFAVVADEVRTLSEQTRRSTEKTQIVIDELQKLIDNAIKTMAEGAVEAKETVERSKEAEAALTSIQNAVAQLESMNLQIASATEQQQVTISEVNSNIHQLVSAAKVVENETEQLRQQSTNITQASQQMERVANAI</sequence>
<keyword evidence="6 11" id="KW-0472">Membrane</keyword>
<feature type="transmembrane region" description="Helical" evidence="11">
    <location>
        <begin position="21"/>
        <end position="41"/>
    </location>
</feature>
<dbReference type="CDD" id="cd12912">
    <property type="entry name" value="PDC2_MCP_like"/>
    <property type="match status" value="1"/>
</dbReference>
<evidence type="ECO:0000256" key="2">
    <source>
        <dbReference type="ARBA" id="ARBA00022475"/>
    </source>
</evidence>
<evidence type="ECO:0000256" key="8">
    <source>
        <dbReference type="ARBA" id="ARBA00029447"/>
    </source>
</evidence>
<gene>
    <name evidence="14" type="ORF">BTE48_09360</name>
</gene>
<feature type="domain" description="HAMP" evidence="13">
    <location>
        <begin position="323"/>
        <end position="377"/>
    </location>
</feature>
<dbReference type="InterPro" id="IPR003660">
    <property type="entry name" value="HAMP_dom"/>
</dbReference>
<dbReference type="PANTHER" id="PTHR32089">
    <property type="entry name" value="METHYL-ACCEPTING CHEMOTAXIS PROTEIN MCPB"/>
    <property type="match status" value="1"/>
</dbReference>
<proteinExistence type="inferred from homology"/>
<evidence type="ECO:0000256" key="5">
    <source>
        <dbReference type="ARBA" id="ARBA00022989"/>
    </source>
</evidence>
<evidence type="ECO:0000256" key="10">
    <source>
        <dbReference type="SAM" id="Coils"/>
    </source>
</evidence>
<dbReference type="InterPro" id="IPR004089">
    <property type="entry name" value="MCPsignal_dom"/>
</dbReference>
<evidence type="ECO:0000313" key="14">
    <source>
        <dbReference type="EMBL" id="OPX55363.1"/>
    </source>
</evidence>
<feature type="domain" description="Methyl-accepting transducer" evidence="12">
    <location>
        <begin position="382"/>
        <end position="618"/>
    </location>
</feature>
<dbReference type="CDD" id="cd11386">
    <property type="entry name" value="MCP_signal"/>
    <property type="match status" value="1"/>
</dbReference>
<comment type="caution">
    <text evidence="14">The sequence shown here is derived from an EMBL/GenBank/DDBJ whole genome shotgun (WGS) entry which is preliminary data.</text>
</comment>
<dbReference type="GO" id="GO:0006935">
    <property type="term" value="P:chemotaxis"/>
    <property type="evidence" value="ECO:0007669"/>
    <property type="project" value="UniProtKB-KW"/>
</dbReference>
<evidence type="ECO:0000256" key="4">
    <source>
        <dbReference type="ARBA" id="ARBA00022692"/>
    </source>
</evidence>
<dbReference type="PRINTS" id="PR00260">
    <property type="entry name" value="CHEMTRNSDUCR"/>
</dbReference>
<dbReference type="GO" id="GO:0005886">
    <property type="term" value="C:plasma membrane"/>
    <property type="evidence" value="ECO:0007669"/>
    <property type="project" value="UniProtKB-SubCell"/>
</dbReference>
<dbReference type="Pfam" id="PF00015">
    <property type="entry name" value="MCPsignal"/>
    <property type="match status" value="1"/>
</dbReference>
<dbReference type="AlphaFoldDB" id="A0A1T4PQV5"/>
<keyword evidence="7 9" id="KW-0807">Transducer</keyword>
<organism evidence="14 15">
    <name type="scientific">Oceanospirillum multiglobuliferum</name>
    <dbReference type="NCBI Taxonomy" id="64969"/>
    <lineage>
        <taxon>Bacteria</taxon>
        <taxon>Pseudomonadati</taxon>
        <taxon>Pseudomonadota</taxon>
        <taxon>Gammaproteobacteria</taxon>
        <taxon>Oceanospirillales</taxon>
        <taxon>Oceanospirillaceae</taxon>
        <taxon>Oceanospirillum</taxon>
    </lineage>
</organism>
<dbReference type="PROSITE" id="PS50885">
    <property type="entry name" value="HAMP"/>
    <property type="match status" value="1"/>
</dbReference>
<accession>A0A1T4PQV5</accession>
<dbReference type="FunFam" id="1.10.287.950:FF:000001">
    <property type="entry name" value="Methyl-accepting chemotaxis sensory transducer"/>
    <property type="match status" value="1"/>
</dbReference>
<dbReference type="InterPro" id="IPR033479">
    <property type="entry name" value="dCache_1"/>
</dbReference>
<feature type="coiled-coil region" evidence="10">
    <location>
        <begin position="425"/>
        <end position="480"/>
    </location>
</feature>
<evidence type="ECO:0000259" key="12">
    <source>
        <dbReference type="PROSITE" id="PS50111"/>
    </source>
</evidence>
<keyword evidence="5 11" id="KW-1133">Transmembrane helix</keyword>
<evidence type="ECO:0000313" key="15">
    <source>
        <dbReference type="Proteomes" id="UP000191418"/>
    </source>
</evidence>
<dbReference type="Pfam" id="PF02743">
    <property type="entry name" value="dCache_1"/>
    <property type="match status" value="1"/>
</dbReference>
<feature type="coiled-coil region" evidence="10">
    <location>
        <begin position="572"/>
        <end position="644"/>
    </location>
</feature>
<dbReference type="PROSITE" id="PS50111">
    <property type="entry name" value="CHEMOTAXIS_TRANSDUC_2"/>
    <property type="match status" value="1"/>
</dbReference>
<comment type="similarity">
    <text evidence="8">Belongs to the methyl-accepting chemotaxis (MCP) protein family.</text>
</comment>
<evidence type="ECO:0000259" key="13">
    <source>
        <dbReference type="PROSITE" id="PS50885"/>
    </source>
</evidence>
<dbReference type="SMART" id="SM00304">
    <property type="entry name" value="HAMP"/>
    <property type="match status" value="1"/>
</dbReference>
<dbReference type="InterPro" id="IPR029151">
    <property type="entry name" value="Sensor-like_sf"/>
</dbReference>
<keyword evidence="4 11" id="KW-0812">Transmembrane</keyword>
<dbReference type="Gene3D" id="1.10.287.950">
    <property type="entry name" value="Methyl-accepting chemotaxis protein"/>
    <property type="match status" value="1"/>
</dbReference>
<evidence type="ECO:0000256" key="1">
    <source>
        <dbReference type="ARBA" id="ARBA00004651"/>
    </source>
</evidence>
<comment type="subcellular location">
    <subcellularLocation>
        <location evidence="1">Cell membrane</location>
        <topology evidence="1">Multi-pass membrane protein</topology>
    </subcellularLocation>
</comment>
<dbReference type="SUPFAM" id="SSF58104">
    <property type="entry name" value="Methyl-accepting chemotaxis protein (MCP) signaling domain"/>
    <property type="match status" value="1"/>
</dbReference>
<name>A0A1T4PQV5_9GAMM</name>